<comment type="caution">
    <text evidence="3">The sequence shown here is derived from an EMBL/GenBank/DDBJ whole genome shotgun (WGS) entry which is preliminary data.</text>
</comment>
<proteinExistence type="predicted"/>
<feature type="transmembrane region" description="Helical" evidence="1">
    <location>
        <begin position="281"/>
        <end position="306"/>
    </location>
</feature>
<feature type="transmembrane region" description="Helical" evidence="1">
    <location>
        <begin position="252"/>
        <end position="269"/>
    </location>
</feature>
<sequence length="538" mass="56467">MNEALVRALRAGVDRGLLPREAAVAPIESRPWPVVLLTALGAWLAAIPLLGFFAALLGSLMTKGPGAYVVGIGSLAAAVAMLRSERLPIFIEQLAFPVLLVGGGSLAMGLYRDLPDTAASLVLMGVCLALARGLPKAWLRLLLGALAAGLFVALLQDKQLWRAGPPMLPIGLGLMAALLAWAAALMWQRSGRADADVAALVETTGAGWLLAVLAGLAAWSGMTFLVGGSLGFWGELASEVAPGRRGGAGWPVLRAASVVLAAAGALWAARRWPELRTVRLAGVALVLVALSAFLPALGGVLLALSLTATTGRLRLAAAAGLAAAWIVGSFYYQLQWPLAHKAVVLAAAGALLAALGWRASSPRTKTSGAAGAPSRTSAVLAITAAAATLALANFSIWQKEDLIAHGRKVYVQLAPVDPRSLMQGDFMRLNWALPGAGREQESPVTLQRPHVIAKLDARGVAQLLRVVTDDAPLAPGEFRIELTPKGGRWMIVTDAWFFREGDAQRWQSARFGEFRVMPDGRALLVGLADERLQAISDR</sequence>
<evidence type="ECO:0000256" key="1">
    <source>
        <dbReference type="SAM" id="Phobius"/>
    </source>
</evidence>
<protein>
    <submittedName>
        <fullName evidence="3">DUF4401 domain-containing protein</fullName>
    </submittedName>
</protein>
<reference evidence="3 4" key="1">
    <citation type="submission" date="2019-03" db="EMBL/GenBank/DDBJ databases">
        <title>Ramlibacter henchirensis DSM 14656, whole genome shotgun sequence.</title>
        <authorList>
            <person name="Zhang X."/>
            <person name="Feng G."/>
            <person name="Zhu H."/>
        </authorList>
    </citation>
    <scope>NUCLEOTIDE SEQUENCE [LARGE SCALE GENOMIC DNA]</scope>
    <source>
        <strain evidence="3 4">DSM 14656</strain>
    </source>
</reference>
<feature type="transmembrane region" description="Helical" evidence="1">
    <location>
        <begin position="378"/>
        <end position="397"/>
    </location>
</feature>
<keyword evidence="1" id="KW-0812">Transmembrane</keyword>
<feature type="transmembrane region" description="Helical" evidence="1">
    <location>
        <begin position="66"/>
        <end position="82"/>
    </location>
</feature>
<keyword evidence="1" id="KW-1133">Transmembrane helix</keyword>
<feature type="domain" description="DUF4401" evidence="2">
    <location>
        <begin position="31"/>
        <end position="357"/>
    </location>
</feature>
<gene>
    <name evidence="3" type="ORF">EZ313_04025</name>
</gene>
<dbReference type="AlphaFoldDB" id="A0A4Z0C3N3"/>
<dbReference type="Proteomes" id="UP000298180">
    <property type="component" value="Unassembled WGS sequence"/>
</dbReference>
<evidence type="ECO:0000259" key="2">
    <source>
        <dbReference type="Pfam" id="PF14351"/>
    </source>
</evidence>
<feature type="transmembrane region" description="Helical" evidence="1">
    <location>
        <begin position="167"/>
        <end position="187"/>
    </location>
</feature>
<dbReference type="Pfam" id="PF14351">
    <property type="entry name" value="DUF4401"/>
    <property type="match status" value="1"/>
</dbReference>
<name>A0A4Z0C3N3_9BURK</name>
<dbReference type="RefSeq" id="WP_135261915.1">
    <property type="nucleotide sequence ID" value="NZ_SMLM01000001.1"/>
</dbReference>
<organism evidence="3 4">
    <name type="scientific">Ramlibacter henchirensis</name>
    <dbReference type="NCBI Taxonomy" id="204072"/>
    <lineage>
        <taxon>Bacteria</taxon>
        <taxon>Pseudomonadati</taxon>
        <taxon>Pseudomonadota</taxon>
        <taxon>Betaproteobacteria</taxon>
        <taxon>Burkholderiales</taxon>
        <taxon>Comamonadaceae</taxon>
        <taxon>Ramlibacter</taxon>
    </lineage>
</organism>
<feature type="transmembrane region" description="Helical" evidence="1">
    <location>
        <begin position="207"/>
        <end position="232"/>
    </location>
</feature>
<keyword evidence="1" id="KW-0472">Membrane</keyword>
<keyword evidence="4" id="KW-1185">Reference proteome</keyword>
<dbReference type="EMBL" id="SMLM01000001">
    <property type="protein sequence ID" value="TFZ05831.1"/>
    <property type="molecule type" value="Genomic_DNA"/>
</dbReference>
<dbReference type="InterPro" id="IPR025833">
    <property type="entry name" value="GDYXXLXY"/>
</dbReference>
<feature type="transmembrane region" description="Helical" evidence="1">
    <location>
        <begin position="94"/>
        <end position="111"/>
    </location>
</feature>
<dbReference type="OrthoDB" id="4868247at2"/>
<dbReference type="InterPro" id="IPR025513">
    <property type="entry name" value="DUF4401"/>
</dbReference>
<evidence type="ECO:0000313" key="4">
    <source>
        <dbReference type="Proteomes" id="UP000298180"/>
    </source>
</evidence>
<evidence type="ECO:0000313" key="3">
    <source>
        <dbReference type="EMBL" id="TFZ05831.1"/>
    </source>
</evidence>
<dbReference type="Pfam" id="PF14345">
    <property type="entry name" value="GDYXXLXY"/>
    <property type="match status" value="1"/>
</dbReference>
<feature type="transmembrane region" description="Helical" evidence="1">
    <location>
        <begin position="338"/>
        <end position="357"/>
    </location>
</feature>
<accession>A0A4Z0C3N3</accession>
<feature type="transmembrane region" description="Helical" evidence="1">
    <location>
        <begin position="313"/>
        <end position="332"/>
    </location>
</feature>
<feature type="transmembrane region" description="Helical" evidence="1">
    <location>
        <begin position="137"/>
        <end position="155"/>
    </location>
</feature>
<feature type="transmembrane region" description="Helical" evidence="1">
    <location>
        <begin position="34"/>
        <end position="60"/>
    </location>
</feature>